<sequence>MDKEESYLKHKKYFSSYKPNELFWGIGIENETYLEIPNEEKVDGSFLLNNHKRERYSVDYYTGYLDSYFLRSLKTIINENDKYDLPILMNSHSLTKCDLSGNHMTLYKKNTPPNPLFNGKTVFDYMKETDSYFRDEFENTYCFDGDTVEFMTLNYYKTTINKVIDELVHEKKRFLRHLNKIPTLNTVIYPKKNYGFARFKTNLNNLAIFNNGTYHLNFTLPTMLNDKAEIKDRKKFIQEHKKGIVMIQLFEPFFIALYGSPDPLTQSSTYKYRFPKGSQRVAASRYIGGGTYDTYKMTTGKLLQEDTKTVMNDKPSFFWYKKLYEQIHYKMNDKIGFDINFNKFLNHGIEIRFLEWFDESLLPGILEAFVYILDHSLSLLPIQGPIKSRLWNDMMYRATLEGSNFTLTIKEMIYLEEALNIKIKLKSLKVDVVFHYIINMFKSIYNYNGPCSKYMLEKPIINSSFCCK</sequence>
<dbReference type="EMBL" id="MN740165">
    <property type="protein sequence ID" value="QHT91520.1"/>
    <property type="molecule type" value="Genomic_DNA"/>
</dbReference>
<name>A0A6C0IFS8_9ZZZZ</name>
<evidence type="ECO:0000313" key="1">
    <source>
        <dbReference type="EMBL" id="QHT91520.1"/>
    </source>
</evidence>
<accession>A0A6C0IFS8</accession>
<proteinExistence type="predicted"/>
<protein>
    <submittedName>
        <fullName evidence="1">Uncharacterized protein</fullName>
    </submittedName>
</protein>
<dbReference type="AlphaFoldDB" id="A0A6C0IFS8"/>
<reference evidence="1" key="1">
    <citation type="journal article" date="2020" name="Nature">
        <title>Giant virus diversity and host interactions through global metagenomics.</title>
        <authorList>
            <person name="Schulz F."/>
            <person name="Roux S."/>
            <person name="Paez-Espino D."/>
            <person name="Jungbluth S."/>
            <person name="Walsh D.A."/>
            <person name="Denef V.J."/>
            <person name="McMahon K.D."/>
            <person name="Konstantinidis K.T."/>
            <person name="Eloe-Fadrosh E.A."/>
            <person name="Kyrpides N.C."/>
            <person name="Woyke T."/>
        </authorList>
    </citation>
    <scope>NUCLEOTIDE SEQUENCE</scope>
    <source>
        <strain evidence="1">GVMAG-M-3300023184-77</strain>
    </source>
</reference>
<organism evidence="1">
    <name type="scientific">viral metagenome</name>
    <dbReference type="NCBI Taxonomy" id="1070528"/>
    <lineage>
        <taxon>unclassified sequences</taxon>
        <taxon>metagenomes</taxon>
        <taxon>organismal metagenomes</taxon>
    </lineage>
</organism>